<dbReference type="PANTHER" id="PTHR39322">
    <property type="entry name" value="ACYL-HOMOSERINE-LACTONE SYNTHASE"/>
    <property type="match status" value="1"/>
</dbReference>
<reference evidence="8" key="1">
    <citation type="submission" date="2013-03" db="EMBL/GenBank/DDBJ databases">
        <title>Genome Sequence of the Profundibacterium mesophilum strain KAUST100406-0324T from Red Sea, a novel genus in the family Rhodobacteraceae.</title>
        <authorList>
            <person name="Essack M."/>
            <person name="Alam I."/>
            <person name="Lafi F."/>
            <person name="Alawi W."/>
            <person name="Kamanu F."/>
            <person name="Al-Suwailem A."/>
            <person name="Lee O.O."/>
            <person name="Xu Y."/>
            <person name="Bajic V."/>
            <person name="Qian P.-Y."/>
            <person name="Archer J."/>
        </authorList>
    </citation>
    <scope>NUCLEOTIDE SEQUENCE</scope>
    <source>
        <strain evidence="8">KAUST100406-0324</strain>
    </source>
</reference>
<keyword evidence="7" id="KW-0472">Membrane</keyword>
<protein>
    <recommendedName>
        <fullName evidence="6">Acyl-homoserine-lactone synthase</fullName>
        <ecNumber evidence="6">2.3.1.184</ecNumber>
    </recommendedName>
    <alternativeName>
        <fullName evidence="6">Autoinducer synthesis protein</fullName>
    </alternativeName>
</protein>
<comment type="caution">
    <text evidence="8">The sequence shown here is derived from an EMBL/GenBank/DDBJ whole genome shotgun (WGS) entry which is preliminary data.</text>
</comment>
<dbReference type="GO" id="GO:0061579">
    <property type="term" value="F:N-acyl homoserine lactone synthase activity"/>
    <property type="evidence" value="ECO:0007669"/>
    <property type="project" value="UniProtKB-UniRule"/>
</dbReference>
<dbReference type="PROSITE" id="PS51187">
    <property type="entry name" value="AUTOINDUCER_SYNTH_2"/>
    <property type="match status" value="1"/>
</dbReference>
<dbReference type="GO" id="GO:0009372">
    <property type="term" value="P:quorum sensing"/>
    <property type="evidence" value="ECO:0007669"/>
    <property type="project" value="UniProtKB-UniRule"/>
</dbReference>
<dbReference type="OrthoDB" id="6169313at2"/>
<dbReference type="PRINTS" id="PR01549">
    <property type="entry name" value="AUTOINDCRSYN"/>
</dbReference>
<evidence type="ECO:0000256" key="4">
    <source>
        <dbReference type="ARBA" id="ARBA00022929"/>
    </source>
</evidence>
<gene>
    <name evidence="8" type="primary">traI</name>
    <name evidence="8" type="ORF">PMES_02208</name>
</gene>
<keyword evidence="7" id="KW-1133">Transmembrane helix</keyword>
<evidence type="ECO:0000256" key="3">
    <source>
        <dbReference type="ARBA" id="ARBA00022691"/>
    </source>
</evidence>
<dbReference type="Gene3D" id="3.40.630.30">
    <property type="match status" value="1"/>
</dbReference>
<keyword evidence="9" id="KW-1185">Reference proteome</keyword>
<dbReference type="PANTHER" id="PTHR39322:SF1">
    <property type="entry name" value="ISOVALERYL-HOMOSERINE LACTONE SYNTHASE"/>
    <property type="match status" value="1"/>
</dbReference>
<sequence>MLRYVRAEALQAHPVLRDGMFRDRAAQFSRRLGWEVTVDASGCERDAYDALSPVYMIAQTPSGHHAGSMRMLPTTGRTMLAEHFAELWGDKPIASPHIWESTRFCAAPGAPPQIAALLMLGALEFGVALGLSHLVGVFDARMIGVYRRLGWSPAVTGRSHEGRDAICAGLWAIEPELRPELRRRAGVSAQVTAHWTRRAFGTPGKLVAA</sequence>
<dbReference type="Proteomes" id="UP000698242">
    <property type="component" value="Unassembled WGS sequence"/>
</dbReference>
<keyword evidence="4 5" id="KW-0071">Autoinducer synthesis</keyword>
<dbReference type="RefSeq" id="WP_159965729.1">
    <property type="nucleotide sequence ID" value="NZ_APKE01000026.1"/>
</dbReference>
<accession>A0A921NTM4</accession>
<keyword evidence="1 5" id="KW-0673">Quorum sensing</keyword>
<comment type="similarity">
    <text evidence="5 6">Belongs to the autoinducer synthase family.</text>
</comment>
<evidence type="ECO:0000256" key="6">
    <source>
        <dbReference type="RuleBase" id="RU361135"/>
    </source>
</evidence>
<dbReference type="Pfam" id="PF00765">
    <property type="entry name" value="Autoind_synth"/>
    <property type="match status" value="1"/>
</dbReference>
<evidence type="ECO:0000313" key="9">
    <source>
        <dbReference type="Proteomes" id="UP000698242"/>
    </source>
</evidence>
<keyword evidence="2 6" id="KW-0808">Transferase</keyword>
<dbReference type="AlphaFoldDB" id="A0A921NTM4"/>
<evidence type="ECO:0000256" key="1">
    <source>
        <dbReference type="ARBA" id="ARBA00022654"/>
    </source>
</evidence>
<feature type="transmembrane region" description="Helical" evidence="7">
    <location>
        <begin position="114"/>
        <end position="138"/>
    </location>
</feature>
<dbReference type="EC" id="2.3.1.184" evidence="6"/>
<organism evidence="8 9">
    <name type="scientific">Profundibacterium mesophilum KAUST100406-0324</name>
    <dbReference type="NCBI Taxonomy" id="1037889"/>
    <lineage>
        <taxon>Bacteria</taxon>
        <taxon>Pseudomonadati</taxon>
        <taxon>Pseudomonadota</taxon>
        <taxon>Alphaproteobacteria</taxon>
        <taxon>Rhodobacterales</taxon>
        <taxon>Roseobacteraceae</taxon>
        <taxon>Profundibacterium</taxon>
    </lineage>
</organism>
<dbReference type="InterPro" id="IPR001690">
    <property type="entry name" value="Autoind_synthase"/>
</dbReference>
<evidence type="ECO:0000313" key="8">
    <source>
        <dbReference type="EMBL" id="KAF0675318.1"/>
    </source>
</evidence>
<dbReference type="SUPFAM" id="SSF55729">
    <property type="entry name" value="Acyl-CoA N-acyltransferases (Nat)"/>
    <property type="match status" value="1"/>
</dbReference>
<dbReference type="GO" id="GO:0007165">
    <property type="term" value="P:signal transduction"/>
    <property type="evidence" value="ECO:0007669"/>
    <property type="project" value="TreeGrafter"/>
</dbReference>
<keyword evidence="7" id="KW-0812">Transmembrane</keyword>
<dbReference type="InterPro" id="IPR016181">
    <property type="entry name" value="Acyl_CoA_acyltransferase"/>
</dbReference>
<proteinExistence type="inferred from homology"/>
<name>A0A921NTM4_9RHOB</name>
<evidence type="ECO:0000256" key="7">
    <source>
        <dbReference type="SAM" id="Phobius"/>
    </source>
</evidence>
<keyword evidence="3 6" id="KW-0949">S-adenosyl-L-methionine</keyword>
<dbReference type="EMBL" id="APKE01000026">
    <property type="protein sequence ID" value="KAF0675318.1"/>
    <property type="molecule type" value="Genomic_DNA"/>
</dbReference>
<evidence type="ECO:0000256" key="2">
    <source>
        <dbReference type="ARBA" id="ARBA00022679"/>
    </source>
</evidence>
<evidence type="ECO:0000256" key="5">
    <source>
        <dbReference type="PROSITE-ProRule" id="PRU00533"/>
    </source>
</evidence>
<comment type="catalytic activity">
    <reaction evidence="6">
        <text>a fatty acyl-[ACP] + S-adenosyl-L-methionine = an N-acyl-L-homoserine lactone + S-methyl-5'-thioadenosine + holo-[ACP] + H(+)</text>
        <dbReference type="Rhea" id="RHEA:10096"/>
        <dbReference type="Rhea" id="RHEA-COMP:9685"/>
        <dbReference type="Rhea" id="RHEA-COMP:14125"/>
        <dbReference type="ChEBI" id="CHEBI:15378"/>
        <dbReference type="ChEBI" id="CHEBI:17509"/>
        <dbReference type="ChEBI" id="CHEBI:55474"/>
        <dbReference type="ChEBI" id="CHEBI:59789"/>
        <dbReference type="ChEBI" id="CHEBI:64479"/>
        <dbReference type="ChEBI" id="CHEBI:138651"/>
        <dbReference type="EC" id="2.3.1.184"/>
    </reaction>
</comment>